<dbReference type="OrthoDB" id="6690839at2"/>
<dbReference type="RefSeq" id="WP_067671947.1">
    <property type="nucleotide sequence ID" value="NZ_CBCSIK010000021.1"/>
</dbReference>
<comment type="caution">
    <text evidence="1">The sequence shown here is derived from an EMBL/GenBank/DDBJ whole genome shotgun (WGS) entry which is preliminary data.</text>
</comment>
<proteinExistence type="predicted"/>
<sequence>MIDKKEFKLVRFFGFDFAQCSQFKEFNYEQEKTPIQARLYFLMCNGQLLRGQKESLYGWTGRIGLSKSTAFGIFSKGNLNMHLSVAQKIAEATGANVEWIQHGIGEPFPLDAETAQHAVTADHSDKTDVPLSIDQQLLTQAIETAEKALVIAKGTMTPDDKAEFIATLFLNDNLSNINEELLKACISLIEKALKETRRTLSPEPKSELIIVIYNFYYDKPWTEEHLKSALDQLIRSVS</sequence>
<name>A0A151XXV5_9GAMM</name>
<dbReference type="AlphaFoldDB" id="A0A151XXV5"/>
<keyword evidence="2" id="KW-1185">Reference proteome</keyword>
<organism evidence="1 2">
    <name type="scientific">Acinetobacter pragensis</name>
    <dbReference type="NCBI Taxonomy" id="1806892"/>
    <lineage>
        <taxon>Bacteria</taxon>
        <taxon>Pseudomonadati</taxon>
        <taxon>Pseudomonadota</taxon>
        <taxon>Gammaproteobacteria</taxon>
        <taxon>Moraxellales</taxon>
        <taxon>Moraxellaceae</taxon>
        <taxon>Acinetobacter</taxon>
    </lineage>
</organism>
<dbReference type="Proteomes" id="UP000076276">
    <property type="component" value="Unassembled WGS sequence"/>
</dbReference>
<dbReference type="EMBL" id="LUAW01000053">
    <property type="protein sequence ID" value="KYQ70652.1"/>
    <property type="molecule type" value="Genomic_DNA"/>
</dbReference>
<accession>A0A151XXV5</accession>
<gene>
    <name evidence="1" type="ORF">AZH43_17765</name>
</gene>
<evidence type="ECO:0000313" key="1">
    <source>
        <dbReference type="EMBL" id="KYQ70652.1"/>
    </source>
</evidence>
<protein>
    <submittedName>
        <fullName evidence="1">Uncharacterized protein</fullName>
    </submittedName>
</protein>
<evidence type="ECO:0000313" key="2">
    <source>
        <dbReference type="Proteomes" id="UP000076276"/>
    </source>
</evidence>
<dbReference type="STRING" id="1806892.AZH43_17765"/>
<reference evidence="1 2" key="1">
    <citation type="submission" date="2016-03" db="EMBL/GenBank/DDBJ databases">
        <title>Acinetobacter genomospecies 28 strain ANC 4149.</title>
        <authorList>
            <person name="Radolfova-Krizova L."/>
            <person name="Nemec A."/>
        </authorList>
    </citation>
    <scope>NUCLEOTIDE SEQUENCE [LARGE SCALE GENOMIC DNA]</scope>
    <source>
        <strain evidence="1 2">ANC 4149</strain>
    </source>
</reference>